<dbReference type="InterPro" id="IPR033479">
    <property type="entry name" value="dCache_1"/>
</dbReference>
<organism evidence="10 11">
    <name type="scientific">Paracidovorax cattleyae</name>
    <dbReference type="NCBI Taxonomy" id="80868"/>
    <lineage>
        <taxon>Bacteria</taxon>
        <taxon>Pseudomonadati</taxon>
        <taxon>Pseudomonadota</taxon>
        <taxon>Betaproteobacteria</taxon>
        <taxon>Burkholderiales</taxon>
        <taxon>Comamonadaceae</taxon>
        <taxon>Paracidovorax</taxon>
    </lineage>
</organism>
<dbReference type="InterPro" id="IPR003660">
    <property type="entry name" value="HAMP_dom"/>
</dbReference>
<feature type="transmembrane region" description="Helical" evidence="6">
    <location>
        <begin position="351"/>
        <end position="370"/>
    </location>
</feature>
<dbReference type="GO" id="GO:0071111">
    <property type="term" value="F:cyclic-guanylate-specific phosphodiesterase activity"/>
    <property type="evidence" value="ECO:0007669"/>
    <property type="project" value="InterPro"/>
</dbReference>
<evidence type="ECO:0000259" key="8">
    <source>
        <dbReference type="PROSITE" id="PS50885"/>
    </source>
</evidence>
<dbReference type="Gene3D" id="3.30.450.20">
    <property type="entry name" value="PAS domain"/>
    <property type="match status" value="1"/>
</dbReference>
<evidence type="ECO:0000313" key="10">
    <source>
        <dbReference type="EMBL" id="SDP51055.1"/>
    </source>
</evidence>
<dbReference type="SUPFAM" id="SSF141868">
    <property type="entry name" value="EAL domain-like"/>
    <property type="match status" value="1"/>
</dbReference>
<dbReference type="InterPro" id="IPR000160">
    <property type="entry name" value="GGDEF_dom"/>
</dbReference>
<comment type="subcellular location">
    <subcellularLocation>
        <location evidence="1">Cell membrane</location>
        <topology evidence="1">Multi-pass membrane protein</topology>
    </subcellularLocation>
</comment>
<dbReference type="InterPro" id="IPR050706">
    <property type="entry name" value="Cyclic-di-GMP_PDE-like"/>
</dbReference>
<dbReference type="Gene3D" id="3.30.70.270">
    <property type="match status" value="1"/>
</dbReference>
<dbReference type="SUPFAM" id="SSF103190">
    <property type="entry name" value="Sensory domain-like"/>
    <property type="match status" value="1"/>
</dbReference>
<dbReference type="Gene3D" id="6.10.340.10">
    <property type="match status" value="1"/>
</dbReference>
<dbReference type="InterPro" id="IPR043128">
    <property type="entry name" value="Rev_trsase/Diguanyl_cyclase"/>
</dbReference>
<dbReference type="Pfam" id="PF00672">
    <property type="entry name" value="HAMP"/>
    <property type="match status" value="1"/>
</dbReference>
<dbReference type="AlphaFoldDB" id="A0A1H0TB27"/>
<sequence length="847" mass="91826">MVSKGGAEVRRWALSLRTAIAVPFAALFIGTVALQAVTQHRQIDALIDQESVRLLDAVTHTASDRLVNFLATPFRVQRSVADAIGRHGLYHAGDLRSIHEYLRAILDAIYAEERQIGLLGFGGREGEYTGMRREDDGRLRLILQDRSTHGRLQIYGLDGNGAVIASEEGYDPRSRPWYAPVVASGQSRWSDIYTRAGERADVIIAASSPVVSEGELVGVVQAEVRLDTLQRFLSNDPLLGHGHIFVLDAEDRLVAQSGEGSVTLPMAPGSRQYGRRLASQSTSEAVRAAARFLPPGPQDGGATAFSYPMGGQRYFARVTPFTHVPGLNWRIVVALPEADLLGDTRAASRRLLVATAAIAAFGLLLGLWAIQRIAAPILLTARAAQRMARGDWDTELRITSPLRETGTLVQAFNDMAGRLRHSFEQLRRQLLGDPLTGLLTRRGLLEKADWPHPQRAVLVLAGIDAFRAVNDSMGLDTGDRLLQAAADRLRDSLSATALAARLGGDEFALLYLASDAAPPADAGRAIQDVFAQPFSVGEDEVQLTVSVGTVSGTLPSGRLADWLRNASSALGEAKRMGRGQCVPFTPDMMERSLEHVRLASELRQALERGQFVLHYQPVVELSSGRTIGAEALVRWNSPTRGLVPPGVFIPVAEASDLILGLGEWVLREATHAIAGRLAQLPDDFDIHVNVSARQLIQSDFQDTLKQILQDSGLPPGHLTLELTESVLLEDDGVTRARLAAIRALGVKIAIDDFGTGYSSLAYLGRLPFDCLKVDQRFVRNLLHSPQDEAIVMAVLSMARGFAVSVVAEGVETADEAARLRSMGCANAQGYHFGRPAPLEHLRLSTPL</sequence>
<evidence type="ECO:0000256" key="5">
    <source>
        <dbReference type="ARBA" id="ARBA00023136"/>
    </source>
</evidence>
<dbReference type="SUPFAM" id="SSF158472">
    <property type="entry name" value="HAMP domain-like"/>
    <property type="match status" value="1"/>
</dbReference>
<dbReference type="SUPFAM" id="SSF55073">
    <property type="entry name" value="Nucleotide cyclase"/>
    <property type="match status" value="1"/>
</dbReference>
<feature type="domain" description="GGDEF" evidence="9">
    <location>
        <begin position="454"/>
        <end position="586"/>
    </location>
</feature>
<dbReference type="PROSITE" id="PS50885">
    <property type="entry name" value="HAMP"/>
    <property type="match status" value="1"/>
</dbReference>
<dbReference type="PROSITE" id="PS50887">
    <property type="entry name" value="GGDEF"/>
    <property type="match status" value="1"/>
</dbReference>
<evidence type="ECO:0000256" key="6">
    <source>
        <dbReference type="SAM" id="Phobius"/>
    </source>
</evidence>
<dbReference type="Pfam" id="PF00563">
    <property type="entry name" value="EAL"/>
    <property type="match status" value="1"/>
</dbReference>
<evidence type="ECO:0000259" key="7">
    <source>
        <dbReference type="PROSITE" id="PS50883"/>
    </source>
</evidence>
<keyword evidence="2" id="KW-1003">Cell membrane</keyword>
<evidence type="ECO:0000256" key="2">
    <source>
        <dbReference type="ARBA" id="ARBA00022475"/>
    </source>
</evidence>
<evidence type="ECO:0000313" key="11">
    <source>
        <dbReference type="Proteomes" id="UP000199317"/>
    </source>
</evidence>
<dbReference type="InterPro" id="IPR035919">
    <property type="entry name" value="EAL_sf"/>
</dbReference>
<dbReference type="Gene3D" id="3.20.20.450">
    <property type="entry name" value="EAL domain"/>
    <property type="match status" value="1"/>
</dbReference>
<dbReference type="PROSITE" id="PS50883">
    <property type="entry name" value="EAL"/>
    <property type="match status" value="1"/>
</dbReference>
<dbReference type="InterPro" id="IPR001633">
    <property type="entry name" value="EAL_dom"/>
</dbReference>
<reference evidence="11" key="1">
    <citation type="submission" date="2016-10" db="EMBL/GenBank/DDBJ databases">
        <authorList>
            <person name="Varghese N."/>
            <person name="Submissions S."/>
        </authorList>
    </citation>
    <scope>NUCLEOTIDE SEQUENCE [LARGE SCALE GENOMIC DNA]</scope>
    <source>
        <strain evidence="11">DSM 17101</strain>
    </source>
</reference>
<protein>
    <submittedName>
        <fullName evidence="10">Diguanylate cyclase (GGDEF) domain-containing protein</fullName>
    </submittedName>
</protein>
<dbReference type="CDD" id="cd01949">
    <property type="entry name" value="GGDEF"/>
    <property type="match status" value="1"/>
</dbReference>
<name>A0A1H0TB27_9BURK</name>
<dbReference type="Pfam" id="PF02743">
    <property type="entry name" value="dCache_1"/>
    <property type="match status" value="1"/>
</dbReference>
<evidence type="ECO:0000256" key="4">
    <source>
        <dbReference type="ARBA" id="ARBA00022989"/>
    </source>
</evidence>
<proteinExistence type="predicted"/>
<dbReference type="Proteomes" id="UP000199317">
    <property type="component" value="Unassembled WGS sequence"/>
</dbReference>
<dbReference type="SMART" id="SM00052">
    <property type="entry name" value="EAL"/>
    <property type="match status" value="1"/>
</dbReference>
<dbReference type="CDD" id="cd12913">
    <property type="entry name" value="PDC1_MCP_like"/>
    <property type="match status" value="1"/>
</dbReference>
<dbReference type="EMBL" id="FNJL01000014">
    <property type="protein sequence ID" value="SDP51055.1"/>
    <property type="molecule type" value="Genomic_DNA"/>
</dbReference>
<dbReference type="CDD" id="cd06225">
    <property type="entry name" value="HAMP"/>
    <property type="match status" value="1"/>
</dbReference>
<feature type="domain" description="HAMP" evidence="8">
    <location>
        <begin position="371"/>
        <end position="424"/>
    </location>
</feature>
<dbReference type="NCBIfam" id="TIGR00254">
    <property type="entry name" value="GGDEF"/>
    <property type="match status" value="1"/>
</dbReference>
<dbReference type="Pfam" id="PF00990">
    <property type="entry name" value="GGDEF"/>
    <property type="match status" value="1"/>
</dbReference>
<dbReference type="CDD" id="cd01948">
    <property type="entry name" value="EAL"/>
    <property type="match status" value="1"/>
</dbReference>
<keyword evidence="11" id="KW-1185">Reference proteome</keyword>
<dbReference type="PANTHER" id="PTHR33121:SF70">
    <property type="entry name" value="SIGNALING PROTEIN YKOW"/>
    <property type="match status" value="1"/>
</dbReference>
<dbReference type="InterPro" id="IPR029787">
    <property type="entry name" value="Nucleotide_cyclase"/>
</dbReference>
<keyword evidence="3 6" id="KW-0812">Transmembrane</keyword>
<feature type="domain" description="EAL" evidence="7">
    <location>
        <begin position="595"/>
        <end position="847"/>
    </location>
</feature>
<evidence type="ECO:0000259" key="9">
    <source>
        <dbReference type="PROSITE" id="PS50887"/>
    </source>
</evidence>
<dbReference type="GO" id="GO:0007165">
    <property type="term" value="P:signal transduction"/>
    <property type="evidence" value="ECO:0007669"/>
    <property type="project" value="InterPro"/>
</dbReference>
<accession>A0A1H0TB27</accession>
<dbReference type="OrthoDB" id="6635966at2"/>
<dbReference type="PANTHER" id="PTHR33121">
    <property type="entry name" value="CYCLIC DI-GMP PHOSPHODIESTERASE PDEF"/>
    <property type="match status" value="1"/>
</dbReference>
<dbReference type="GO" id="GO:0005886">
    <property type="term" value="C:plasma membrane"/>
    <property type="evidence" value="ECO:0007669"/>
    <property type="project" value="UniProtKB-SubCell"/>
</dbReference>
<keyword evidence="4 6" id="KW-1133">Transmembrane helix</keyword>
<evidence type="ECO:0000256" key="1">
    <source>
        <dbReference type="ARBA" id="ARBA00004651"/>
    </source>
</evidence>
<evidence type="ECO:0000256" key="3">
    <source>
        <dbReference type="ARBA" id="ARBA00022692"/>
    </source>
</evidence>
<keyword evidence="5 6" id="KW-0472">Membrane</keyword>
<feature type="transmembrane region" description="Helical" evidence="6">
    <location>
        <begin position="12"/>
        <end position="34"/>
    </location>
</feature>
<dbReference type="SMART" id="SM00304">
    <property type="entry name" value="HAMP"/>
    <property type="match status" value="1"/>
</dbReference>
<dbReference type="CDD" id="cd18774">
    <property type="entry name" value="PDC2_HK_sensor"/>
    <property type="match status" value="1"/>
</dbReference>
<dbReference type="SMART" id="SM00267">
    <property type="entry name" value="GGDEF"/>
    <property type="match status" value="1"/>
</dbReference>
<gene>
    <name evidence="10" type="ORF">SAMN04489708_114113</name>
</gene>
<dbReference type="RefSeq" id="WP_092835009.1">
    <property type="nucleotide sequence ID" value="NZ_CP028290.1"/>
</dbReference>
<dbReference type="InterPro" id="IPR029151">
    <property type="entry name" value="Sensor-like_sf"/>
</dbReference>